<dbReference type="EMBL" id="BDUF01000019">
    <property type="protein sequence ID" value="GAX89339.1"/>
    <property type="molecule type" value="Genomic_DNA"/>
</dbReference>
<keyword evidence="3" id="KW-1185">Reference proteome</keyword>
<dbReference type="AlphaFoldDB" id="A0A292YKA5"/>
<organism evidence="2 3">
    <name type="scientific">Effusibacillus lacus</name>
    <dbReference type="NCBI Taxonomy" id="1348429"/>
    <lineage>
        <taxon>Bacteria</taxon>
        <taxon>Bacillati</taxon>
        <taxon>Bacillota</taxon>
        <taxon>Bacilli</taxon>
        <taxon>Bacillales</taxon>
        <taxon>Alicyclobacillaceae</taxon>
        <taxon>Effusibacillus</taxon>
    </lineage>
</organism>
<accession>A0A292YKA5</accession>
<dbReference type="CDD" id="cd10912">
    <property type="entry name" value="PIN_YacP-like"/>
    <property type="match status" value="1"/>
</dbReference>
<feature type="coiled-coil region" evidence="1">
    <location>
        <begin position="122"/>
        <end position="160"/>
    </location>
</feature>
<evidence type="ECO:0000256" key="1">
    <source>
        <dbReference type="SAM" id="Coils"/>
    </source>
</evidence>
<dbReference type="RefSeq" id="WP_096181032.1">
    <property type="nucleotide sequence ID" value="NZ_BDUF01000019.1"/>
</dbReference>
<evidence type="ECO:0000313" key="3">
    <source>
        <dbReference type="Proteomes" id="UP000217785"/>
    </source>
</evidence>
<gene>
    <name evidence="2" type="ORF">EFBL_0957</name>
</gene>
<keyword evidence="1" id="KW-0175">Coiled coil</keyword>
<proteinExistence type="predicted"/>
<dbReference type="PANTHER" id="PTHR34547:SF1">
    <property type="entry name" value="YACP-LIKE NYN DOMAIN PROTEIN"/>
    <property type="match status" value="1"/>
</dbReference>
<protein>
    <recommendedName>
        <fullName evidence="4">RNA-binding protein</fullName>
    </recommendedName>
</protein>
<evidence type="ECO:0000313" key="2">
    <source>
        <dbReference type="EMBL" id="GAX89339.1"/>
    </source>
</evidence>
<dbReference type="PANTHER" id="PTHR34547">
    <property type="entry name" value="YACP-LIKE NYN DOMAIN PROTEIN"/>
    <property type="match status" value="1"/>
</dbReference>
<dbReference type="OrthoDB" id="9792160at2"/>
<dbReference type="Proteomes" id="UP000217785">
    <property type="component" value="Unassembled WGS sequence"/>
</dbReference>
<reference evidence="3" key="1">
    <citation type="submission" date="2017-07" db="EMBL/GenBank/DDBJ databases">
        <title>Draft genome sequence of Effusibacillus lacus strain skLN1.</title>
        <authorList>
            <person name="Watanabe M."/>
            <person name="Kojima H."/>
            <person name="Fukui M."/>
        </authorList>
    </citation>
    <scope>NUCLEOTIDE SEQUENCE [LARGE SCALE GENOMIC DNA]</scope>
    <source>
        <strain evidence="3">skLN1</strain>
    </source>
</reference>
<sequence length="171" mass="20058">MKEVLIVDGYNIIGSWPQLVELKRESLELARDELIGILKEYQKFTGMQVILVFDAHLMQGARREYRPGQIRVLFTKEEETADELIERIVYEMEKQATHIYVATSDLVEQQITFGGGALRISARELEARIKEARKSIRKHVKRLENQRNTIGDQLDEKVAEIFEKWRRKDID</sequence>
<dbReference type="Pfam" id="PF05991">
    <property type="entry name" value="NYN_YacP"/>
    <property type="match status" value="1"/>
</dbReference>
<comment type="caution">
    <text evidence="2">The sequence shown here is derived from an EMBL/GenBank/DDBJ whole genome shotgun (WGS) entry which is preliminary data.</text>
</comment>
<dbReference type="InterPro" id="IPR010298">
    <property type="entry name" value="YacP-like"/>
</dbReference>
<evidence type="ECO:0008006" key="4">
    <source>
        <dbReference type="Google" id="ProtNLM"/>
    </source>
</evidence>
<name>A0A292YKA5_9BACL</name>